<comment type="cofactor">
    <cofactor evidence="10">
        <name>Mg(2+)</name>
        <dbReference type="ChEBI" id="CHEBI:18420"/>
    </cofactor>
    <text evidence="10">Binds 1 Mg(2+) ion per subunit. The magnesium ion binds only when substrate is bound.</text>
</comment>
<name>A0A3G7U7U5_9PSED</name>
<evidence type="ECO:0000256" key="5">
    <source>
        <dbReference type="ARBA" id="ARBA00022723"/>
    </source>
</evidence>
<dbReference type="PIRSF" id="PIRSF018427">
    <property type="entry name" value="Isopntndiph_ism"/>
    <property type="match status" value="1"/>
</dbReference>
<evidence type="ECO:0000256" key="9">
    <source>
        <dbReference type="ARBA" id="ARBA00023235"/>
    </source>
</evidence>
<dbReference type="AlphaFoldDB" id="A0A3G7U7U5"/>
<feature type="binding site" evidence="10">
    <location>
        <position position="113"/>
    </location>
    <ligand>
        <name>Mn(2+)</name>
        <dbReference type="ChEBI" id="CHEBI:29035"/>
    </ligand>
</feature>
<dbReference type="Pfam" id="PF00293">
    <property type="entry name" value="NUDIX"/>
    <property type="match status" value="1"/>
</dbReference>
<dbReference type="PANTHER" id="PTHR10885:SF0">
    <property type="entry name" value="ISOPENTENYL-DIPHOSPHATE DELTA-ISOMERASE"/>
    <property type="match status" value="1"/>
</dbReference>
<feature type="binding site" evidence="10">
    <location>
        <position position="68"/>
    </location>
    <ligand>
        <name>Mn(2+)</name>
        <dbReference type="ChEBI" id="CHEBI:29035"/>
    </ligand>
</feature>
<dbReference type="HAMAP" id="MF_00202">
    <property type="entry name" value="Idi"/>
    <property type="match status" value="1"/>
</dbReference>
<evidence type="ECO:0000256" key="3">
    <source>
        <dbReference type="ARBA" id="ARBA00012057"/>
    </source>
</evidence>
<dbReference type="UniPathway" id="UPA00059">
    <property type="reaction ID" value="UER00104"/>
</dbReference>
<dbReference type="SUPFAM" id="SSF55811">
    <property type="entry name" value="Nudix"/>
    <property type="match status" value="1"/>
</dbReference>
<dbReference type="InterPro" id="IPR011876">
    <property type="entry name" value="IsopentenylPP_isomerase_typ1"/>
</dbReference>
<evidence type="ECO:0000256" key="4">
    <source>
        <dbReference type="ARBA" id="ARBA00022490"/>
    </source>
</evidence>
<organism evidence="13 14">
    <name type="scientific">Pseudomonas synxantha</name>
    <dbReference type="NCBI Taxonomy" id="47883"/>
    <lineage>
        <taxon>Bacteria</taxon>
        <taxon>Pseudomonadati</taxon>
        <taxon>Pseudomonadota</taxon>
        <taxon>Gammaproteobacteria</taxon>
        <taxon>Pseudomonadales</taxon>
        <taxon>Pseudomonadaceae</taxon>
        <taxon>Pseudomonas</taxon>
    </lineage>
</organism>
<dbReference type="CDD" id="cd02885">
    <property type="entry name" value="NUDIX_IPP_Isomerase"/>
    <property type="match status" value="1"/>
</dbReference>
<keyword evidence="4 10" id="KW-0963">Cytoplasm</keyword>
<dbReference type="InterPro" id="IPR000086">
    <property type="entry name" value="NUDIX_hydrolase_dom"/>
</dbReference>
<keyword evidence="8 10" id="KW-0414">Isoprene biosynthesis</keyword>
<keyword evidence="9 10" id="KW-0413">Isomerase</keyword>
<feature type="binding site" evidence="10">
    <location>
        <position position="111"/>
    </location>
    <ligand>
        <name>Mn(2+)</name>
        <dbReference type="ChEBI" id="CHEBI:29035"/>
    </ligand>
</feature>
<dbReference type="EMBL" id="CP027754">
    <property type="protein sequence ID" value="AZE55417.1"/>
    <property type="molecule type" value="Genomic_DNA"/>
</dbReference>
<evidence type="ECO:0000256" key="6">
    <source>
        <dbReference type="ARBA" id="ARBA00022842"/>
    </source>
</evidence>
<dbReference type="InterPro" id="IPR056375">
    <property type="entry name" value="Idi_bact"/>
</dbReference>
<dbReference type="GO" id="GO:0050992">
    <property type="term" value="P:dimethylallyl diphosphate biosynthetic process"/>
    <property type="evidence" value="ECO:0007669"/>
    <property type="project" value="UniProtKB-UniRule"/>
</dbReference>
<proteinExistence type="inferred from homology"/>
<evidence type="ECO:0000256" key="1">
    <source>
        <dbReference type="ARBA" id="ARBA00004826"/>
    </source>
</evidence>
<protein>
    <recommendedName>
        <fullName evidence="3 10">Isopentenyl-diphosphate Delta-isomerase</fullName>
        <shortName evidence="10">IPP isomerase</shortName>
        <ecNumber evidence="3 10">5.3.3.2</ecNumber>
    </recommendedName>
    <alternativeName>
        <fullName evidence="10">IPP:DMAPP isomerase</fullName>
    </alternativeName>
    <alternativeName>
        <fullName evidence="10">Isopentenyl pyrophosphate isomerase</fullName>
    </alternativeName>
</protein>
<dbReference type="InterPro" id="IPR015797">
    <property type="entry name" value="NUDIX_hydrolase-like_dom_sf"/>
</dbReference>
<comment type="pathway">
    <text evidence="1 10">Isoprenoid biosynthesis; dimethylallyl diphosphate biosynthesis; dimethylallyl diphosphate from isopentenyl diphosphate: step 1/1.</text>
</comment>
<keyword evidence="6 10" id="KW-0460">Magnesium</keyword>
<dbReference type="RefSeq" id="WP_124377993.1">
    <property type="nucleotide sequence ID" value="NZ_CP027754.1"/>
</dbReference>
<feature type="active site" evidence="10 11">
    <location>
        <position position="113"/>
    </location>
</feature>
<dbReference type="NCBIfam" id="TIGR02150">
    <property type="entry name" value="IPP_isom_1"/>
    <property type="match status" value="1"/>
</dbReference>
<keyword evidence="7 10" id="KW-0464">Manganese</keyword>
<evidence type="ECO:0000256" key="7">
    <source>
        <dbReference type="ARBA" id="ARBA00023211"/>
    </source>
</evidence>
<comment type="cofactor">
    <cofactor evidence="10">
        <name>Mn(2+)</name>
        <dbReference type="ChEBI" id="CHEBI:29035"/>
    </cofactor>
    <text evidence="10">Binds 1 Mn(2+) ion per subunit.</text>
</comment>
<sequence>MSNDVMLVDAQDVQIGVCDKREAHLGAGRLHRAFSVHLIDSHGRHLLQRRAAGKMLWPGFWSNACCSHPAPGEIIEDAACRRLREELGVRAACRALYSFEYHARFGSIGAEHELCHVLVAQSDAVASPDADEVSEIKWLTRAEISAQLSASEAQFTPWFRMQWRRLLSEHPSFDTPVLHSL</sequence>
<dbReference type="PROSITE" id="PS51462">
    <property type="entry name" value="NUDIX"/>
    <property type="match status" value="1"/>
</dbReference>
<dbReference type="Proteomes" id="UP000268696">
    <property type="component" value="Chromosome"/>
</dbReference>
<comment type="similarity">
    <text evidence="2 10">Belongs to the IPP isomerase type 1 family.</text>
</comment>
<evidence type="ECO:0000256" key="2">
    <source>
        <dbReference type="ARBA" id="ARBA00007579"/>
    </source>
</evidence>
<feature type="binding site" evidence="10">
    <location>
        <position position="24"/>
    </location>
    <ligand>
        <name>Mn(2+)</name>
        <dbReference type="ChEBI" id="CHEBI:29035"/>
    </ligand>
</feature>
<evidence type="ECO:0000256" key="8">
    <source>
        <dbReference type="ARBA" id="ARBA00023229"/>
    </source>
</evidence>
<feature type="binding site" evidence="10">
    <location>
        <position position="31"/>
    </location>
    <ligand>
        <name>Mn(2+)</name>
        <dbReference type="ChEBI" id="CHEBI:29035"/>
    </ligand>
</feature>
<comment type="catalytic activity">
    <reaction evidence="10">
        <text>isopentenyl diphosphate = dimethylallyl diphosphate</text>
        <dbReference type="Rhea" id="RHEA:23284"/>
        <dbReference type="ChEBI" id="CHEBI:57623"/>
        <dbReference type="ChEBI" id="CHEBI:128769"/>
        <dbReference type="EC" id="5.3.3.2"/>
    </reaction>
</comment>
<dbReference type="Gene3D" id="3.90.79.10">
    <property type="entry name" value="Nucleoside Triphosphate Pyrophosphohydrolase"/>
    <property type="match status" value="1"/>
</dbReference>
<feature type="domain" description="Nudix hydrolase" evidence="12">
    <location>
        <begin position="29"/>
        <end position="161"/>
    </location>
</feature>
<evidence type="ECO:0000313" key="14">
    <source>
        <dbReference type="Proteomes" id="UP000268696"/>
    </source>
</evidence>
<keyword evidence="5 10" id="KW-0479">Metal-binding</keyword>
<dbReference type="EC" id="5.3.3.2" evidence="3 10"/>
<feature type="active site" evidence="10 11">
    <location>
        <position position="66"/>
    </location>
</feature>
<dbReference type="GO" id="GO:0005737">
    <property type="term" value="C:cytoplasm"/>
    <property type="evidence" value="ECO:0007669"/>
    <property type="project" value="UniProtKB-SubCell"/>
</dbReference>
<evidence type="ECO:0000259" key="12">
    <source>
        <dbReference type="PROSITE" id="PS51462"/>
    </source>
</evidence>
<comment type="function">
    <text evidence="10">Catalyzes the 1,3-allylic rearrangement of the homoallylic substrate isopentenyl (IPP) to its highly electrophilic allylic isomer, dimethylallyl diphosphate (DMAPP).</text>
</comment>
<evidence type="ECO:0000256" key="11">
    <source>
        <dbReference type="PIRSR" id="PIRSR018427-1"/>
    </source>
</evidence>
<evidence type="ECO:0000256" key="10">
    <source>
        <dbReference type="HAMAP-Rule" id="MF_00202"/>
    </source>
</evidence>
<dbReference type="PANTHER" id="PTHR10885">
    <property type="entry name" value="ISOPENTENYL-DIPHOSPHATE DELTA-ISOMERASE"/>
    <property type="match status" value="1"/>
</dbReference>
<gene>
    <name evidence="10" type="primary">idi</name>
    <name evidence="13" type="ORF">C4K03_3262</name>
</gene>
<dbReference type="NCBIfam" id="NF002995">
    <property type="entry name" value="PRK03759.1"/>
    <property type="match status" value="1"/>
</dbReference>
<reference evidence="13 14" key="1">
    <citation type="submission" date="2018-03" db="EMBL/GenBank/DDBJ databases">
        <title>Diversity of phytobeneficial traits revealed by whole-genome analysis of worldwide-isolated phenazine-producing Pseudomonas spp.</title>
        <authorList>
            <person name="Biessy A."/>
            <person name="Novinscak A."/>
            <person name="Blom J."/>
            <person name="Leger G."/>
            <person name="Thomashow L.S."/>
            <person name="Cazorla F.M."/>
            <person name="Josic D."/>
            <person name="Filion M."/>
        </authorList>
    </citation>
    <scope>NUCLEOTIDE SEQUENCE [LARGE SCALE GENOMIC DNA]</scope>
    <source>
        <strain evidence="13 14">30B</strain>
    </source>
</reference>
<accession>A0A3G7U7U5</accession>
<dbReference type="GO" id="GO:0046872">
    <property type="term" value="F:metal ion binding"/>
    <property type="evidence" value="ECO:0007669"/>
    <property type="project" value="UniProtKB-KW"/>
</dbReference>
<comment type="subcellular location">
    <subcellularLocation>
        <location evidence="10">Cytoplasm</location>
    </subcellularLocation>
</comment>
<feature type="binding site" evidence="10">
    <location>
        <position position="86"/>
    </location>
    <ligand>
        <name>Mg(2+)</name>
        <dbReference type="ChEBI" id="CHEBI:18420"/>
    </ligand>
</feature>
<dbReference type="GO" id="GO:0004452">
    <property type="term" value="F:isopentenyl-diphosphate delta-isomerase activity"/>
    <property type="evidence" value="ECO:0007669"/>
    <property type="project" value="UniProtKB-UniRule"/>
</dbReference>
<evidence type="ECO:0000313" key="13">
    <source>
        <dbReference type="EMBL" id="AZE55417.1"/>
    </source>
</evidence>
<dbReference type="GO" id="GO:0008299">
    <property type="term" value="P:isoprenoid biosynthetic process"/>
    <property type="evidence" value="ECO:0007669"/>
    <property type="project" value="UniProtKB-UniRule"/>
</dbReference>